<dbReference type="EMBL" id="JAUFQC010000036">
    <property type="protein sequence ID" value="MDN3612775.1"/>
    <property type="molecule type" value="Genomic_DNA"/>
</dbReference>
<organism evidence="1 2">
    <name type="scientific">Vibrio ostreicida</name>
    <dbReference type="NCBI Taxonomy" id="526588"/>
    <lineage>
        <taxon>Bacteria</taxon>
        <taxon>Pseudomonadati</taxon>
        <taxon>Pseudomonadota</taxon>
        <taxon>Gammaproteobacteria</taxon>
        <taxon>Vibrionales</taxon>
        <taxon>Vibrionaceae</taxon>
        <taxon>Vibrio</taxon>
    </lineage>
</organism>
<dbReference type="RefSeq" id="WP_290313505.1">
    <property type="nucleotide sequence ID" value="NZ_JAUFQC010000036.1"/>
</dbReference>
<name>A0ABT8C338_9VIBR</name>
<reference evidence="2" key="1">
    <citation type="journal article" date="2019" name="Int. J. Syst. Evol. Microbiol.">
        <title>The Global Catalogue of Microorganisms (GCM) 10K type strain sequencing project: providing services to taxonomists for standard genome sequencing and annotation.</title>
        <authorList>
            <consortium name="The Broad Institute Genomics Platform"/>
            <consortium name="The Broad Institute Genome Sequencing Center for Infectious Disease"/>
            <person name="Wu L."/>
            <person name="Ma J."/>
        </authorList>
    </citation>
    <scope>NUCLEOTIDE SEQUENCE [LARGE SCALE GENOMIC DNA]</scope>
    <source>
        <strain evidence="2">CECT 7398</strain>
    </source>
</reference>
<proteinExistence type="predicted"/>
<comment type="caution">
    <text evidence="1">The sequence shown here is derived from an EMBL/GenBank/DDBJ whole genome shotgun (WGS) entry which is preliminary data.</text>
</comment>
<evidence type="ECO:0000313" key="1">
    <source>
        <dbReference type="EMBL" id="MDN3612775.1"/>
    </source>
</evidence>
<accession>A0ABT8C338</accession>
<keyword evidence="2" id="KW-1185">Reference proteome</keyword>
<protein>
    <submittedName>
        <fullName evidence="1">Uncharacterized protein</fullName>
    </submittedName>
</protein>
<dbReference type="Proteomes" id="UP001238540">
    <property type="component" value="Unassembled WGS sequence"/>
</dbReference>
<sequence length="53" mass="6226">MFEFNAPVSHQVQASEDFGNTLEGWKNERRICRQIREDIALEENISSRFVQKA</sequence>
<gene>
    <name evidence="1" type="ORF">QWZ16_24825</name>
</gene>
<evidence type="ECO:0000313" key="2">
    <source>
        <dbReference type="Proteomes" id="UP001238540"/>
    </source>
</evidence>